<accession>A0A1N7L6Z4</accession>
<evidence type="ECO:0000313" key="8">
    <source>
        <dbReference type="EMBL" id="SIS69608.1"/>
    </source>
</evidence>
<feature type="domain" description="YjeF C-terminal" evidence="7">
    <location>
        <begin position="6"/>
        <end position="285"/>
    </location>
</feature>
<dbReference type="InterPro" id="IPR000631">
    <property type="entry name" value="CARKD"/>
</dbReference>
<dbReference type="PROSITE" id="PS51383">
    <property type="entry name" value="YJEF_C_3"/>
    <property type="match status" value="1"/>
</dbReference>
<dbReference type="GO" id="GO:0052856">
    <property type="term" value="F:NAD(P)HX epimerase activity"/>
    <property type="evidence" value="ECO:0007669"/>
    <property type="project" value="TreeGrafter"/>
</dbReference>
<feature type="binding site" evidence="6">
    <location>
        <position position="230"/>
    </location>
    <ligand>
        <name>AMP</name>
        <dbReference type="ChEBI" id="CHEBI:456215"/>
    </ligand>
</feature>
<protein>
    <recommendedName>
        <fullName evidence="6">ADP-dependent (S)-NAD(P)H-hydrate dehydratase</fullName>
        <ecNumber evidence="6">4.2.1.136</ecNumber>
    </recommendedName>
    <alternativeName>
        <fullName evidence="6">ADP-dependent NAD(P)HX dehydratase</fullName>
    </alternativeName>
</protein>
<feature type="binding site" evidence="6">
    <location>
        <position position="154"/>
    </location>
    <ligand>
        <name>(6S)-NADPHX</name>
        <dbReference type="ChEBI" id="CHEBI:64076"/>
    </ligand>
</feature>
<evidence type="ECO:0000313" key="9">
    <source>
        <dbReference type="Proteomes" id="UP000186098"/>
    </source>
</evidence>
<dbReference type="PANTHER" id="PTHR12592:SF0">
    <property type="entry name" value="ATP-DEPENDENT (S)-NAD(P)H-HYDRATE DEHYDRATASE"/>
    <property type="match status" value="1"/>
</dbReference>
<dbReference type="EMBL" id="FTOM01000002">
    <property type="protein sequence ID" value="SIS69608.1"/>
    <property type="molecule type" value="Genomic_DNA"/>
</dbReference>
<dbReference type="Gene3D" id="3.40.1190.20">
    <property type="match status" value="1"/>
</dbReference>
<keyword evidence="2 6" id="KW-0067">ATP-binding</keyword>
<comment type="subunit">
    <text evidence="6">Homotetramer.</text>
</comment>
<dbReference type="GO" id="GO:0016301">
    <property type="term" value="F:kinase activity"/>
    <property type="evidence" value="ECO:0007669"/>
    <property type="project" value="UniProtKB-KW"/>
</dbReference>
<dbReference type="NCBIfam" id="TIGR00196">
    <property type="entry name" value="yjeF_cterm"/>
    <property type="match status" value="1"/>
</dbReference>
<evidence type="ECO:0000256" key="4">
    <source>
        <dbReference type="ARBA" id="ARBA00023027"/>
    </source>
</evidence>
<organism evidence="8 9">
    <name type="scientific">Phaeovulum vinaykumarii</name>
    <dbReference type="NCBI Taxonomy" id="407234"/>
    <lineage>
        <taxon>Bacteria</taxon>
        <taxon>Pseudomonadati</taxon>
        <taxon>Pseudomonadota</taxon>
        <taxon>Alphaproteobacteria</taxon>
        <taxon>Rhodobacterales</taxon>
        <taxon>Paracoccaceae</taxon>
        <taxon>Phaeovulum</taxon>
    </lineage>
</organism>
<proteinExistence type="inferred from homology"/>
<evidence type="ECO:0000259" key="7">
    <source>
        <dbReference type="PROSITE" id="PS51383"/>
    </source>
</evidence>
<dbReference type="RefSeq" id="WP_076364539.1">
    <property type="nucleotide sequence ID" value="NZ_FTOM01000002.1"/>
</dbReference>
<comment type="catalytic activity">
    <reaction evidence="6">
        <text>(6S)-NADPHX + ADP = AMP + phosphate + NADPH + H(+)</text>
        <dbReference type="Rhea" id="RHEA:32235"/>
        <dbReference type="ChEBI" id="CHEBI:15378"/>
        <dbReference type="ChEBI" id="CHEBI:43474"/>
        <dbReference type="ChEBI" id="CHEBI:57783"/>
        <dbReference type="ChEBI" id="CHEBI:64076"/>
        <dbReference type="ChEBI" id="CHEBI:456215"/>
        <dbReference type="ChEBI" id="CHEBI:456216"/>
        <dbReference type="EC" id="4.2.1.136"/>
    </reaction>
</comment>
<dbReference type="GO" id="GO:0005524">
    <property type="term" value="F:ATP binding"/>
    <property type="evidence" value="ECO:0007669"/>
    <property type="project" value="UniProtKB-KW"/>
</dbReference>
<dbReference type="PANTHER" id="PTHR12592">
    <property type="entry name" value="ATP-DEPENDENT (S)-NAD(P)H-HYDRATE DEHYDRATASE FAMILY MEMBER"/>
    <property type="match status" value="1"/>
</dbReference>
<keyword evidence="8" id="KW-0418">Kinase</keyword>
<dbReference type="GO" id="GO:0052855">
    <property type="term" value="F:ADP-dependent NAD(P)H-hydrate dehydratase activity"/>
    <property type="evidence" value="ECO:0007669"/>
    <property type="project" value="UniProtKB-UniRule"/>
</dbReference>
<dbReference type="HAMAP" id="MF_01965">
    <property type="entry name" value="NADHX_dehydratase"/>
    <property type="match status" value="1"/>
</dbReference>
<evidence type="ECO:0000256" key="6">
    <source>
        <dbReference type="HAMAP-Rule" id="MF_01965"/>
    </source>
</evidence>
<keyword evidence="5 6" id="KW-0456">Lyase</keyword>
<dbReference type="InterPro" id="IPR029056">
    <property type="entry name" value="Ribokinase-like"/>
</dbReference>
<dbReference type="Pfam" id="PF01256">
    <property type="entry name" value="Carb_kinase"/>
    <property type="match status" value="1"/>
</dbReference>
<feature type="binding site" evidence="6">
    <location>
        <position position="41"/>
    </location>
    <ligand>
        <name>(6S)-NADPHX</name>
        <dbReference type="ChEBI" id="CHEBI:64076"/>
    </ligand>
</feature>
<feature type="binding site" evidence="6">
    <location>
        <position position="231"/>
    </location>
    <ligand>
        <name>(6S)-NADPHX</name>
        <dbReference type="ChEBI" id="CHEBI:64076"/>
    </ligand>
</feature>
<dbReference type="GO" id="GO:0110051">
    <property type="term" value="P:metabolite repair"/>
    <property type="evidence" value="ECO:0007669"/>
    <property type="project" value="TreeGrafter"/>
</dbReference>
<dbReference type="CDD" id="cd01171">
    <property type="entry name" value="YXKO-related"/>
    <property type="match status" value="1"/>
</dbReference>
<feature type="binding site" evidence="6">
    <location>
        <position position="104"/>
    </location>
    <ligand>
        <name>(6S)-NADPHX</name>
        <dbReference type="ChEBI" id="CHEBI:64076"/>
    </ligand>
</feature>
<keyword evidence="4 6" id="KW-0520">NAD</keyword>
<evidence type="ECO:0000256" key="2">
    <source>
        <dbReference type="ARBA" id="ARBA00022840"/>
    </source>
</evidence>
<comment type="function">
    <text evidence="6">Catalyzes the dehydration of the S-form of NAD(P)HX at the expense of ADP, which is converted to AMP. Together with NAD(P)HX epimerase, which catalyzes the epimerization of the S- and R-forms, the enzyme allows the repair of both epimers of NAD(P)HX, a damaged form of NAD(P)H that is a result of enzymatic or heat-dependent hydration.</text>
</comment>
<dbReference type="AlphaFoldDB" id="A0A1N7L6Z4"/>
<keyword evidence="9" id="KW-1185">Reference proteome</keyword>
<dbReference type="PROSITE" id="PS01050">
    <property type="entry name" value="YJEF_C_2"/>
    <property type="match status" value="1"/>
</dbReference>
<feature type="binding site" evidence="6">
    <location>
        <begin position="197"/>
        <end position="201"/>
    </location>
    <ligand>
        <name>AMP</name>
        <dbReference type="ChEBI" id="CHEBI:456215"/>
    </ligand>
</feature>
<reference evidence="9" key="1">
    <citation type="submission" date="2017-01" db="EMBL/GenBank/DDBJ databases">
        <authorList>
            <person name="Varghese N."/>
            <person name="Submissions S."/>
        </authorList>
    </citation>
    <scope>NUCLEOTIDE SEQUENCE [LARGE SCALE GENOMIC DNA]</scope>
    <source>
        <strain evidence="9">DSM 18714</strain>
    </source>
</reference>
<keyword evidence="3 6" id="KW-0521">NADP</keyword>
<evidence type="ECO:0000256" key="5">
    <source>
        <dbReference type="ARBA" id="ARBA00023239"/>
    </source>
</evidence>
<gene>
    <name evidence="6" type="primary">nnrD</name>
    <name evidence="8" type="ORF">SAMN05421795_102635</name>
</gene>
<dbReference type="Proteomes" id="UP000186098">
    <property type="component" value="Unassembled WGS sequence"/>
</dbReference>
<dbReference type="SUPFAM" id="SSF53613">
    <property type="entry name" value="Ribokinase-like"/>
    <property type="match status" value="1"/>
</dbReference>
<name>A0A1N7L6Z4_9RHOB</name>
<evidence type="ECO:0000256" key="1">
    <source>
        <dbReference type="ARBA" id="ARBA00022741"/>
    </source>
</evidence>
<dbReference type="EC" id="4.2.1.136" evidence="6"/>
<comment type="similarity">
    <text evidence="6">Belongs to the NnrD/CARKD family.</text>
</comment>
<evidence type="ECO:0000256" key="3">
    <source>
        <dbReference type="ARBA" id="ARBA00022857"/>
    </source>
</evidence>
<keyword evidence="8" id="KW-0808">Transferase</keyword>
<keyword evidence="1 6" id="KW-0547">Nucleotide-binding</keyword>
<dbReference type="GO" id="GO:0046496">
    <property type="term" value="P:nicotinamide nucleotide metabolic process"/>
    <property type="evidence" value="ECO:0007669"/>
    <property type="project" value="UniProtKB-UniRule"/>
</dbReference>
<sequence>MIRPIALTEPVRAALSKRVDAHKFDHGHALVLGGGPGRGGAGRLAARAALRIGAGLVTLAVPPVAVAENAARLDAVMLAPVPDGYSLRGMLADPRISAVALGPGLGLPRAREMVPAALWAKRPVVLDADALSAFEEDTELLFGQLRPDCVLTPHMGEFARLFPDLAAAIRAGGDAIAGRADAVAAAAARSGAVVLLKGAQTIVATPDGDLAVNDATGAQASPWLATAGAGDVLAGMIAGLLARGFAPVDAACAGVWLHAEAGRSLGPGLIAEDLPEALPGVFRALGI</sequence>
<comment type="cofactor">
    <cofactor evidence="6">
        <name>Mg(2+)</name>
        <dbReference type="ChEBI" id="CHEBI:18420"/>
    </cofactor>
</comment>
<dbReference type="InterPro" id="IPR017953">
    <property type="entry name" value="Carbohydrate_kinase_pred_CS"/>
</dbReference>
<comment type="catalytic activity">
    <reaction evidence="6">
        <text>(6S)-NADHX + ADP = AMP + phosphate + NADH + H(+)</text>
        <dbReference type="Rhea" id="RHEA:32223"/>
        <dbReference type="ChEBI" id="CHEBI:15378"/>
        <dbReference type="ChEBI" id="CHEBI:43474"/>
        <dbReference type="ChEBI" id="CHEBI:57945"/>
        <dbReference type="ChEBI" id="CHEBI:64074"/>
        <dbReference type="ChEBI" id="CHEBI:456215"/>
        <dbReference type="ChEBI" id="CHEBI:456216"/>
        <dbReference type="EC" id="4.2.1.136"/>
    </reaction>
</comment>
<dbReference type="STRING" id="407234.SAMN05421795_102635"/>